<dbReference type="PANTHER" id="PTHR12428">
    <property type="entry name" value="OXA1"/>
    <property type="match status" value="1"/>
</dbReference>
<feature type="transmembrane region" description="Helical" evidence="6">
    <location>
        <begin position="388"/>
        <end position="406"/>
    </location>
</feature>
<reference evidence="9" key="1">
    <citation type="submission" date="2025-08" db="UniProtKB">
        <authorList>
            <consortium name="RefSeq"/>
        </authorList>
    </citation>
    <scope>IDENTIFICATION</scope>
    <source>
        <tissue evidence="9">Whole organism</tissue>
    </source>
</reference>
<evidence type="ECO:0000256" key="6">
    <source>
        <dbReference type="SAM" id="Phobius"/>
    </source>
</evidence>
<evidence type="ECO:0000313" key="9">
    <source>
        <dbReference type="RefSeq" id="XP_018013682.1"/>
    </source>
</evidence>
<dbReference type="RefSeq" id="XP_018013682.1">
    <property type="nucleotide sequence ID" value="XM_018158193.2"/>
</dbReference>
<comment type="similarity">
    <text evidence="5">Belongs to the OXA1/ALB3/YidC family.</text>
</comment>
<keyword evidence="4 6" id="KW-0472">Membrane</keyword>
<keyword evidence="2 5" id="KW-0812">Transmembrane</keyword>
<keyword evidence="8" id="KW-1185">Reference proteome</keyword>
<feature type="transmembrane region" description="Helical" evidence="6">
    <location>
        <begin position="357"/>
        <end position="376"/>
    </location>
</feature>
<dbReference type="AlphaFoldDB" id="A0A8B7NJ62"/>
<dbReference type="CDD" id="cd20069">
    <property type="entry name" value="5TM_Oxa1-like"/>
    <property type="match status" value="1"/>
</dbReference>
<protein>
    <submittedName>
        <fullName evidence="9">Cytochrome c oxidase assembly protein COX18, mitochondrial</fullName>
    </submittedName>
</protein>
<dbReference type="InterPro" id="IPR001708">
    <property type="entry name" value="YidC/ALB3/OXA1/COX18"/>
</dbReference>
<name>A0A8B7NJ62_HYAAZ</name>
<organism evidence="8 9">
    <name type="scientific">Hyalella azteca</name>
    <name type="common">Amphipod</name>
    <dbReference type="NCBI Taxonomy" id="294128"/>
    <lineage>
        <taxon>Eukaryota</taxon>
        <taxon>Metazoa</taxon>
        <taxon>Ecdysozoa</taxon>
        <taxon>Arthropoda</taxon>
        <taxon>Crustacea</taxon>
        <taxon>Multicrustacea</taxon>
        <taxon>Malacostraca</taxon>
        <taxon>Eumalacostraca</taxon>
        <taxon>Peracarida</taxon>
        <taxon>Amphipoda</taxon>
        <taxon>Senticaudata</taxon>
        <taxon>Talitrida</taxon>
        <taxon>Talitroidea</taxon>
        <taxon>Hyalellidae</taxon>
        <taxon>Hyalella</taxon>
    </lineage>
</organism>
<keyword evidence="3 6" id="KW-1133">Transmembrane helix</keyword>
<dbReference type="GO" id="GO:0032977">
    <property type="term" value="F:membrane insertase activity"/>
    <property type="evidence" value="ECO:0007669"/>
    <property type="project" value="InterPro"/>
</dbReference>
<dbReference type="InterPro" id="IPR028055">
    <property type="entry name" value="YidC/Oxa/ALB_C"/>
</dbReference>
<dbReference type="GO" id="GO:0033617">
    <property type="term" value="P:mitochondrial respiratory chain complex IV assembly"/>
    <property type="evidence" value="ECO:0007669"/>
    <property type="project" value="TreeGrafter"/>
</dbReference>
<evidence type="ECO:0000259" key="7">
    <source>
        <dbReference type="Pfam" id="PF02096"/>
    </source>
</evidence>
<evidence type="ECO:0000256" key="4">
    <source>
        <dbReference type="ARBA" id="ARBA00023136"/>
    </source>
</evidence>
<feature type="transmembrane region" description="Helical" evidence="6">
    <location>
        <begin position="299"/>
        <end position="317"/>
    </location>
</feature>
<accession>A0A8B7NJ62</accession>
<proteinExistence type="inferred from homology"/>
<feature type="domain" description="Membrane insertase YidC/Oxa/ALB C-terminal" evidence="7">
    <location>
        <begin position="211"/>
        <end position="430"/>
    </location>
</feature>
<feature type="transmembrane region" description="Helical" evidence="6">
    <location>
        <begin position="211"/>
        <end position="233"/>
    </location>
</feature>
<dbReference type="KEGG" id="hazt:108670703"/>
<gene>
    <name evidence="9" type="primary">LOC108670703</name>
</gene>
<dbReference type="Proteomes" id="UP000694843">
    <property type="component" value="Unplaced"/>
</dbReference>
<dbReference type="GO" id="GO:0005743">
    <property type="term" value="C:mitochondrial inner membrane"/>
    <property type="evidence" value="ECO:0007669"/>
    <property type="project" value="TreeGrafter"/>
</dbReference>
<dbReference type="GO" id="GO:0032979">
    <property type="term" value="P:protein insertion into mitochondrial inner membrane from matrix"/>
    <property type="evidence" value="ECO:0007669"/>
    <property type="project" value="TreeGrafter"/>
</dbReference>
<evidence type="ECO:0000256" key="1">
    <source>
        <dbReference type="ARBA" id="ARBA00004141"/>
    </source>
</evidence>
<dbReference type="PANTHER" id="PTHR12428:SF65">
    <property type="entry name" value="CYTOCHROME C OXIDASE ASSEMBLY PROTEIN COX18, MITOCHONDRIAL"/>
    <property type="match status" value="1"/>
</dbReference>
<evidence type="ECO:0000256" key="5">
    <source>
        <dbReference type="RuleBase" id="RU003945"/>
    </source>
</evidence>
<dbReference type="OrthoDB" id="2148490at2759"/>
<comment type="subcellular location">
    <subcellularLocation>
        <location evidence="1 5">Membrane</location>
        <topology evidence="1 5">Multi-pass membrane protein</topology>
    </subcellularLocation>
</comment>
<dbReference type="GeneID" id="108670703"/>
<sequence>MASLYIGSCRNNLLQFRPCGHLALSRLHASFSSLCTSSVEISLYSTKTRVSYSSQSVVSSKTTLMQGYHLLNVSALPIQKQEVFYSSIPTYIDPLESNINSESLSTLKCTLNSVEISNASTQIPSSIKTPQNLTATGDYNGVLNHENQTSFLDTIIPTVSAATEAASNSSSELTGWLATYVKWFESLASSAPVMKLMVWLQDIHSALGVPWWMSIILTTVVLRTSITLPLALYQQYVFAKVELLKGEMVTVMQRLADETRAAKRKFAWDEAKTRLHFRRRCKESWNELIVRDNCHPGKGVVLLLGQLPLWIMISVAFRNLALCPPQSDYAAMAAQQELSLEGLPWCTDLTVSDSLMILPFSMAIINLIITEVHVLQRPAVAVSTGVRVMTWVFRGVAVITVPIAMFMPSAVVLYWVTSSSCALAQAFVLMHPRLRRACGIPQTPSEMQRPYSEIAQRLALKIKGEPKANDKPVILDTRIPEQRLAFKIKGKPEVNEKPVTFALKDKKMKKKS</sequence>
<evidence type="ECO:0000256" key="3">
    <source>
        <dbReference type="ARBA" id="ARBA00022989"/>
    </source>
</evidence>
<evidence type="ECO:0000313" key="8">
    <source>
        <dbReference type="Proteomes" id="UP000694843"/>
    </source>
</evidence>
<evidence type="ECO:0000256" key="2">
    <source>
        <dbReference type="ARBA" id="ARBA00022692"/>
    </source>
</evidence>
<dbReference type="Pfam" id="PF02096">
    <property type="entry name" value="60KD_IMP"/>
    <property type="match status" value="1"/>
</dbReference>